<evidence type="ECO:0000313" key="1">
    <source>
        <dbReference type="EMBL" id="KAJ9048604.1"/>
    </source>
</evidence>
<protein>
    <submittedName>
        <fullName evidence="1">Uncharacterized protein</fullName>
    </submittedName>
</protein>
<dbReference type="Proteomes" id="UP001165960">
    <property type="component" value="Unassembled WGS sequence"/>
</dbReference>
<sequence>MFRSNRLGCASISRRTFKEGALDFKLTNALNKPGNIILRTRNSFIRTLTSQAEEYGSESRVESFLKRGIDPYPNFQFLSTGNLDASSSSNLSPSSSGYNADTLREVQQKLLNDEFSKTSSLPFNDLATLKARFSSLEPGARLKDTTMVLAGRILSRRDASAKLVFYDIMIEHNKVQVMASLGNYSKASCDKSFVDAHCGLRRGDIVRLVGFVGKSKAGELSIFATSAPQLLAPCLPVLPLATQLGSLEQRFRRRPLALLLHDPTIKAVKIRAKVLQGIRRYLDARGFLEVETPILAVQAGGAAARPFTTNCRALDAPLHLRISPELYLKQMVVGGFDRVYELGRVFRNESIDPSHNPEFTTCEFYLAYANLETLFQMTEELLGELVQGSIGSFSVKTPDGVISFQAPFSRIHVVDELTRQLGPLPAFDGPVEPWLALCNARGIKVVSPLTMTRVLDALIGALIEPQCTQPTFLFGHPLVMSPLAKSVSRASNLSARFELFIGKREFINAYEELNSPSEQIDRFSAQLKDRDSGDTEAHELNQDFCDALSYGLPPTAGWGLGVDRLVSLLANSSNIRSTLTFPILRSLQANDT</sequence>
<name>A0ACC2REW2_9FUNG</name>
<accession>A0ACC2REW2</accession>
<comment type="caution">
    <text evidence="1">The sequence shown here is derived from an EMBL/GenBank/DDBJ whole genome shotgun (WGS) entry which is preliminary data.</text>
</comment>
<evidence type="ECO:0000313" key="2">
    <source>
        <dbReference type="Proteomes" id="UP001165960"/>
    </source>
</evidence>
<proteinExistence type="predicted"/>
<dbReference type="EMBL" id="QTSX02007360">
    <property type="protein sequence ID" value="KAJ9048604.1"/>
    <property type="molecule type" value="Genomic_DNA"/>
</dbReference>
<gene>
    <name evidence="1" type="ORF">DSO57_1033284</name>
</gene>
<reference evidence="1" key="1">
    <citation type="submission" date="2022-04" db="EMBL/GenBank/DDBJ databases">
        <title>Genome of the entomopathogenic fungus Entomophthora muscae.</title>
        <authorList>
            <person name="Elya C."/>
            <person name="Lovett B.R."/>
            <person name="Lee E."/>
            <person name="Macias A.M."/>
            <person name="Hajek A.E."/>
            <person name="De Bivort B.L."/>
            <person name="Kasson M.T."/>
            <person name="De Fine Licht H.H."/>
            <person name="Stajich J.E."/>
        </authorList>
    </citation>
    <scope>NUCLEOTIDE SEQUENCE</scope>
    <source>
        <strain evidence="1">Berkeley</strain>
    </source>
</reference>
<keyword evidence="2" id="KW-1185">Reference proteome</keyword>
<organism evidence="1 2">
    <name type="scientific">Entomophthora muscae</name>
    <dbReference type="NCBI Taxonomy" id="34485"/>
    <lineage>
        <taxon>Eukaryota</taxon>
        <taxon>Fungi</taxon>
        <taxon>Fungi incertae sedis</taxon>
        <taxon>Zoopagomycota</taxon>
        <taxon>Entomophthoromycotina</taxon>
        <taxon>Entomophthoromycetes</taxon>
        <taxon>Entomophthorales</taxon>
        <taxon>Entomophthoraceae</taxon>
        <taxon>Entomophthora</taxon>
    </lineage>
</organism>